<gene>
    <name evidence="5" type="ORF">H0I76_14905</name>
</gene>
<dbReference type="PANTHER" id="PTHR48081:SF30">
    <property type="entry name" value="ACETYL-HYDROLASE LIPR-RELATED"/>
    <property type="match status" value="1"/>
</dbReference>
<dbReference type="InterPro" id="IPR002168">
    <property type="entry name" value="Lipase_GDXG_HIS_AS"/>
</dbReference>
<comment type="caution">
    <text evidence="5">The sequence shown here is derived from an EMBL/GenBank/DDBJ whole genome shotgun (WGS) entry which is preliminary data.</text>
</comment>
<feature type="active site" evidence="3">
    <location>
        <position position="156"/>
    </location>
</feature>
<keyword evidence="6" id="KW-1185">Reference proteome</keyword>
<proteinExistence type="inferred from homology"/>
<dbReference type="InterPro" id="IPR029058">
    <property type="entry name" value="AB_hydrolase_fold"/>
</dbReference>
<dbReference type="Pfam" id="PF07859">
    <property type="entry name" value="Abhydrolase_3"/>
    <property type="match status" value="1"/>
</dbReference>
<dbReference type="InterPro" id="IPR050300">
    <property type="entry name" value="GDXG_lipolytic_enzyme"/>
</dbReference>
<evidence type="ECO:0000313" key="6">
    <source>
        <dbReference type="Proteomes" id="UP000655420"/>
    </source>
</evidence>
<reference evidence="5" key="1">
    <citation type="submission" date="2020-12" db="EMBL/GenBank/DDBJ databases">
        <title>Bacterial taxonomy.</title>
        <authorList>
            <person name="Pan X."/>
        </authorList>
    </citation>
    <scope>NUCLEOTIDE SEQUENCE</scope>
    <source>
        <strain evidence="5">M0105</strain>
    </source>
</reference>
<evidence type="ECO:0000313" key="5">
    <source>
        <dbReference type="EMBL" id="MBK0400488.1"/>
    </source>
</evidence>
<dbReference type="PROSITE" id="PS01174">
    <property type="entry name" value="LIPASE_GDXG_SER"/>
    <property type="match status" value="1"/>
</dbReference>
<evidence type="ECO:0000256" key="1">
    <source>
        <dbReference type="ARBA" id="ARBA00010515"/>
    </source>
</evidence>
<dbReference type="PROSITE" id="PS01173">
    <property type="entry name" value="LIPASE_GDXG_HIS"/>
    <property type="match status" value="1"/>
</dbReference>
<dbReference type="RefSeq" id="WP_200611352.1">
    <property type="nucleotide sequence ID" value="NZ_JAEHHL010000009.1"/>
</dbReference>
<keyword evidence="2 5" id="KW-0378">Hydrolase</keyword>
<name>A0A8J7MA41_9RHOB</name>
<feature type="domain" description="Alpha/beta hydrolase fold-3" evidence="4">
    <location>
        <begin position="82"/>
        <end position="282"/>
    </location>
</feature>
<dbReference type="GO" id="GO:0004806">
    <property type="term" value="F:triacylglycerol lipase activity"/>
    <property type="evidence" value="ECO:0007669"/>
    <property type="project" value="TreeGrafter"/>
</dbReference>
<dbReference type="Gene3D" id="3.40.50.1820">
    <property type="entry name" value="alpha/beta hydrolase"/>
    <property type="match status" value="1"/>
</dbReference>
<comment type="similarity">
    <text evidence="1">Belongs to the 'GDXG' lipolytic enzyme family.</text>
</comment>
<sequence>MSIRLALFNLGLRFSVKRPLSRIETPEEMRALFERQAEKMLRGPEDAHRLAERIPRGPEGSDARWFDAAWCSAGRPDRHRAVLYLHGGAFIAGSVGTHWRLAAALGKAAQARVLVPEYRLAPEFPLPAATEDALAAYRFMLDRGLDPNRIALAGDSAGGGLCFLLAARIERAGLPRPAAIVAFSPWTDLTCSGDSIERNARRDPMLPAGRVLEASAMARGALAADDPEVSALRAEIAVAPPSLIFAGSDEILVDDARAMARALAAKGGDVRLEIWPRVPHGWPIFQGWIPQAEATLAVAGDYIARLTAA</sequence>
<evidence type="ECO:0000256" key="2">
    <source>
        <dbReference type="ARBA" id="ARBA00022801"/>
    </source>
</evidence>
<protein>
    <submittedName>
        <fullName evidence="5">Alpha/beta hydrolase</fullName>
    </submittedName>
</protein>
<evidence type="ECO:0000259" key="4">
    <source>
        <dbReference type="Pfam" id="PF07859"/>
    </source>
</evidence>
<dbReference type="Proteomes" id="UP000655420">
    <property type="component" value="Unassembled WGS sequence"/>
</dbReference>
<accession>A0A8J7MA41</accession>
<dbReference type="InterPro" id="IPR033140">
    <property type="entry name" value="Lipase_GDXG_put_SER_AS"/>
</dbReference>
<dbReference type="PANTHER" id="PTHR48081">
    <property type="entry name" value="AB HYDROLASE SUPERFAMILY PROTEIN C4A8.06C"/>
    <property type="match status" value="1"/>
</dbReference>
<dbReference type="AlphaFoldDB" id="A0A8J7MA41"/>
<dbReference type="SUPFAM" id="SSF53474">
    <property type="entry name" value="alpha/beta-Hydrolases"/>
    <property type="match status" value="1"/>
</dbReference>
<organism evidence="5 6">
    <name type="scientific">Thermohalobaculum xanthum</name>
    <dbReference type="NCBI Taxonomy" id="2753746"/>
    <lineage>
        <taxon>Bacteria</taxon>
        <taxon>Pseudomonadati</taxon>
        <taxon>Pseudomonadota</taxon>
        <taxon>Alphaproteobacteria</taxon>
        <taxon>Rhodobacterales</taxon>
        <taxon>Paracoccaceae</taxon>
        <taxon>Thermohalobaculum</taxon>
    </lineage>
</organism>
<evidence type="ECO:0000256" key="3">
    <source>
        <dbReference type="PROSITE-ProRule" id="PRU10038"/>
    </source>
</evidence>
<dbReference type="InterPro" id="IPR013094">
    <property type="entry name" value="AB_hydrolase_3"/>
</dbReference>
<dbReference type="EMBL" id="JAEHHL010000009">
    <property type="protein sequence ID" value="MBK0400488.1"/>
    <property type="molecule type" value="Genomic_DNA"/>
</dbReference>